<feature type="transmembrane region" description="Helical" evidence="1">
    <location>
        <begin position="94"/>
        <end position="114"/>
    </location>
</feature>
<keyword evidence="3" id="KW-1185">Reference proteome</keyword>
<reference evidence="3" key="1">
    <citation type="journal article" date="2018" name="Front. Microbiol.">
        <title>Genome-Based Analysis Reveals the Taxonomy and Diversity of the Family Idiomarinaceae.</title>
        <authorList>
            <person name="Liu Y."/>
            <person name="Lai Q."/>
            <person name="Shao Z."/>
        </authorList>
    </citation>
    <scope>NUCLEOTIDE SEQUENCE [LARGE SCALE GENOMIC DNA]</scope>
    <source>
        <strain evidence="3">AIS</strain>
    </source>
</reference>
<gene>
    <name evidence="2" type="ORF">CWE13_02455</name>
</gene>
<dbReference type="EMBL" id="PIPP01000001">
    <property type="protein sequence ID" value="RUO38523.1"/>
    <property type="molecule type" value="Genomic_DNA"/>
</dbReference>
<sequence length="141" mass="16038">MNTDFIKTASFHRKLTLICYPSLLVFVILWHGVLAPNEFLSVWLTMAIWVVPLLLPLKGILQGNAYTHAWANFILIFYFIHSLTAIYTNPGERWYAAIELLLTTGAFIGATYYARYRGRELGLGIKKKKDEKVVTNAGKVD</sequence>
<dbReference type="Proteomes" id="UP000286934">
    <property type="component" value="Unassembled WGS sequence"/>
</dbReference>
<dbReference type="Pfam" id="PF09842">
    <property type="entry name" value="DUF2069"/>
    <property type="match status" value="1"/>
</dbReference>
<dbReference type="OrthoDB" id="5569826at2"/>
<dbReference type="AlphaFoldDB" id="A0A432WXM9"/>
<evidence type="ECO:0000313" key="2">
    <source>
        <dbReference type="EMBL" id="RUO38523.1"/>
    </source>
</evidence>
<evidence type="ECO:0000313" key="3">
    <source>
        <dbReference type="Proteomes" id="UP000286934"/>
    </source>
</evidence>
<comment type="caution">
    <text evidence="2">The sequence shown here is derived from an EMBL/GenBank/DDBJ whole genome shotgun (WGS) entry which is preliminary data.</text>
</comment>
<accession>A0A432WXM9</accession>
<protein>
    <submittedName>
        <fullName evidence="2">DUF2069 domain-containing protein</fullName>
    </submittedName>
</protein>
<dbReference type="InterPro" id="IPR018643">
    <property type="entry name" value="DUF2069_membrane"/>
</dbReference>
<organism evidence="2 3">
    <name type="scientific">Aliidiomarina shirensis</name>
    <dbReference type="NCBI Taxonomy" id="1048642"/>
    <lineage>
        <taxon>Bacteria</taxon>
        <taxon>Pseudomonadati</taxon>
        <taxon>Pseudomonadota</taxon>
        <taxon>Gammaproteobacteria</taxon>
        <taxon>Alteromonadales</taxon>
        <taxon>Idiomarinaceae</taxon>
        <taxon>Aliidiomarina</taxon>
    </lineage>
</organism>
<keyword evidence="1" id="KW-1133">Transmembrane helix</keyword>
<name>A0A432WXM9_9GAMM</name>
<evidence type="ECO:0000256" key="1">
    <source>
        <dbReference type="SAM" id="Phobius"/>
    </source>
</evidence>
<feature type="transmembrane region" description="Helical" evidence="1">
    <location>
        <begin position="69"/>
        <end position="88"/>
    </location>
</feature>
<feature type="transmembrane region" description="Helical" evidence="1">
    <location>
        <begin position="39"/>
        <end position="57"/>
    </location>
</feature>
<keyword evidence="1" id="KW-0812">Transmembrane</keyword>
<keyword evidence="1" id="KW-0472">Membrane</keyword>
<dbReference type="RefSeq" id="WP_126805741.1">
    <property type="nucleotide sequence ID" value="NZ_PIPP01000001.1"/>
</dbReference>
<feature type="transmembrane region" description="Helical" evidence="1">
    <location>
        <begin position="15"/>
        <end position="33"/>
    </location>
</feature>
<proteinExistence type="predicted"/>